<sequence length="102" mass="11398">VFVISCFDGDESFGQMDVGILLVNPEGVSPPTSEIVIEGEVVEKLTTLPEAVCLLFGVTYGLHLNYPKKIRNTFLYIQQVFFSLGNTELKSRFQTLKNQLLV</sequence>
<dbReference type="PANTHER" id="PTHR31025">
    <property type="entry name" value="SI:CH211-196P9.1-RELATED"/>
    <property type="match status" value="1"/>
</dbReference>
<feature type="non-terminal residue" evidence="1">
    <location>
        <position position="1"/>
    </location>
</feature>
<feature type="non-terminal residue" evidence="1">
    <location>
        <position position="102"/>
    </location>
</feature>
<reference evidence="1" key="1">
    <citation type="submission" date="2016-05" db="EMBL/GenBank/DDBJ databases">
        <authorList>
            <person name="Lavstsen T."/>
            <person name="Jespersen J.S."/>
        </authorList>
    </citation>
    <scope>NUCLEOTIDE SEQUENCE</scope>
    <source>
        <tissue evidence="1">Brain</tissue>
    </source>
</reference>
<gene>
    <name evidence="1" type="primary">Nfu_g_1_015396</name>
</gene>
<protein>
    <submittedName>
        <fullName evidence="1">Uncharacterized protein</fullName>
    </submittedName>
</protein>
<organism evidence="1">
    <name type="scientific">Iconisemion striatum</name>
    <dbReference type="NCBI Taxonomy" id="60296"/>
    <lineage>
        <taxon>Eukaryota</taxon>
        <taxon>Metazoa</taxon>
        <taxon>Chordata</taxon>
        <taxon>Craniata</taxon>
        <taxon>Vertebrata</taxon>
        <taxon>Euteleostomi</taxon>
        <taxon>Actinopterygii</taxon>
        <taxon>Neopterygii</taxon>
        <taxon>Teleostei</taxon>
        <taxon>Neoteleostei</taxon>
        <taxon>Acanthomorphata</taxon>
        <taxon>Ovalentaria</taxon>
        <taxon>Atherinomorphae</taxon>
        <taxon>Cyprinodontiformes</taxon>
        <taxon>Nothobranchiidae</taxon>
        <taxon>Iconisemion</taxon>
    </lineage>
</organism>
<reference evidence="1" key="2">
    <citation type="submission" date="2016-06" db="EMBL/GenBank/DDBJ databases">
        <title>The genome of a short-lived fish provides insights into sex chromosome evolution and the genetic control of aging.</title>
        <authorList>
            <person name="Reichwald K."/>
            <person name="Felder M."/>
            <person name="Petzold A."/>
            <person name="Koch P."/>
            <person name="Groth M."/>
            <person name="Platzer M."/>
        </authorList>
    </citation>
    <scope>NUCLEOTIDE SEQUENCE</scope>
    <source>
        <tissue evidence="1">Brain</tissue>
    </source>
</reference>
<dbReference type="PANTHER" id="PTHR31025:SF19">
    <property type="entry name" value="SI:CH73-42K18.1-RELATED"/>
    <property type="match status" value="1"/>
</dbReference>
<dbReference type="EMBL" id="HADX01005319">
    <property type="protein sequence ID" value="SBP27551.1"/>
    <property type="molecule type" value="Transcribed_RNA"/>
</dbReference>
<accession>A0A1A7YBE3</accession>
<dbReference type="AlphaFoldDB" id="A0A1A7YBE3"/>
<proteinExistence type="predicted"/>
<evidence type="ECO:0000313" key="1">
    <source>
        <dbReference type="EMBL" id="SBP27551.1"/>
    </source>
</evidence>
<name>A0A1A7YBE3_9TELE</name>